<protein>
    <submittedName>
        <fullName evidence="2">Uncharacterized protein</fullName>
    </submittedName>
</protein>
<evidence type="ECO:0000313" key="2">
    <source>
        <dbReference type="WBParaSite" id="PDA_v2.g19795.t1"/>
    </source>
</evidence>
<reference evidence="2" key="1">
    <citation type="submission" date="2022-11" db="UniProtKB">
        <authorList>
            <consortium name="WormBaseParasite"/>
        </authorList>
    </citation>
    <scope>IDENTIFICATION</scope>
</reference>
<evidence type="ECO:0000313" key="1">
    <source>
        <dbReference type="Proteomes" id="UP000887578"/>
    </source>
</evidence>
<keyword evidence="1" id="KW-1185">Reference proteome</keyword>
<dbReference type="WBParaSite" id="PDA_v2.g19795.t1">
    <property type="protein sequence ID" value="PDA_v2.g19795.t1"/>
    <property type="gene ID" value="PDA_v2.g19795"/>
</dbReference>
<proteinExistence type="predicted"/>
<accession>A0A914PMT2</accession>
<sequence length="129" mass="14698">MDKLSFTISVDVDGEVKRAGQLYNLIVEPGAKIRDITHDVISKEIVYKEDSITFCKAGNMILDGTNENFEKTYALDHPLTAKELADIICDFEKEARVKFNWLGGVDVHHVFFEGLQQLGPKKYRIYWGS</sequence>
<name>A0A914PMT2_9BILA</name>
<organism evidence="1 2">
    <name type="scientific">Panagrolaimus davidi</name>
    <dbReference type="NCBI Taxonomy" id="227884"/>
    <lineage>
        <taxon>Eukaryota</taxon>
        <taxon>Metazoa</taxon>
        <taxon>Ecdysozoa</taxon>
        <taxon>Nematoda</taxon>
        <taxon>Chromadorea</taxon>
        <taxon>Rhabditida</taxon>
        <taxon>Tylenchina</taxon>
        <taxon>Panagrolaimomorpha</taxon>
        <taxon>Panagrolaimoidea</taxon>
        <taxon>Panagrolaimidae</taxon>
        <taxon>Panagrolaimus</taxon>
    </lineage>
</organism>
<dbReference type="AlphaFoldDB" id="A0A914PMT2"/>
<dbReference type="Proteomes" id="UP000887578">
    <property type="component" value="Unplaced"/>
</dbReference>